<reference evidence="2 3" key="1">
    <citation type="submission" date="2018-10" db="EMBL/GenBank/DDBJ databases">
        <title>Fifty Aureobasidium pullulans genomes reveal a recombining polyextremotolerant generalist.</title>
        <authorList>
            <person name="Gostincar C."/>
            <person name="Turk M."/>
            <person name="Zajc J."/>
            <person name="Gunde-Cimerman N."/>
        </authorList>
    </citation>
    <scope>NUCLEOTIDE SEQUENCE [LARGE SCALE GENOMIC DNA]</scope>
    <source>
        <strain evidence="2 3">EXF-11900</strain>
    </source>
</reference>
<evidence type="ECO:0008006" key="4">
    <source>
        <dbReference type="Google" id="ProtNLM"/>
    </source>
</evidence>
<dbReference type="Pfam" id="PF08202">
    <property type="entry name" value="MIS13"/>
    <property type="match status" value="2"/>
</dbReference>
<dbReference type="GO" id="GO:0000444">
    <property type="term" value="C:MIS12/MIND type complex"/>
    <property type="evidence" value="ECO:0007669"/>
    <property type="project" value="InterPro"/>
</dbReference>
<evidence type="ECO:0000313" key="2">
    <source>
        <dbReference type="EMBL" id="THV67742.1"/>
    </source>
</evidence>
<dbReference type="PANTHER" id="PTHR14778:SF2">
    <property type="entry name" value="KINETOCHORE-ASSOCIATED PROTEIN DSN1 HOMOLOG"/>
    <property type="match status" value="1"/>
</dbReference>
<protein>
    <recommendedName>
        <fullName evidence="4">Mis12-Mtw1 protein</fullName>
    </recommendedName>
</protein>
<dbReference type="InterPro" id="IPR013218">
    <property type="entry name" value="Dsn1/Mis13"/>
</dbReference>
<dbReference type="GO" id="GO:0007059">
    <property type="term" value="P:chromosome segregation"/>
    <property type="evidence" value="ECO:0007669"/>
    <property type="project" value="InterPro"/>
</dbReference>
<feature type="region of interest" description="Disordered" evidence="1">
    <location>
        <begin position="1"/>
        <end position="301"/>
    </location>
</feature>
<comment type="caution">
    <text evidence="2">The sequence shown here is derived from an EMBL/GenBank/DDBJ whole genome shotgun (WGS) entry which is preliminary data.</text>
</comment>
<feature type="region of interest" description="Disordered" evidence="1">
    <location>
        <begin position="487"/>
        <end position="513"/>
    </location>
</feature>
<evidence type="ECO:0000313" key="3">
    <source>
        <dbReference type="Proteomes" id="UP000304951"/>
    </source>
</evidence>
<feature type="compositionally biased region" description="Basic and acidic residues" evidence="1">
    <location>
        <begin position="91"/>
        <end position="100"/>
    </location>
</feature>
<dbReference type="AlphaFoldDB" id="A0A4S8SBE7"/>
<feature type="compositionally biased region" description="Polar residues" evidence="1">
    <location>
        <begin position="198"/>
        <end position="217"/>
    </location>
</feature>
<dbReference type="GO" id="GO:0051301">
    <property type="term" value="P:cell division"/>
    <property type="evidence" value="ECO:0007669"/>
    <property type="project" value="InterPro"/>
</dbReference>
<feature type="region of interest" description="Disordered" evidence="1">
    <location>
        <begin position="608"/>
        <end position="645"/>
    </location>
</feature>
<evidence type="ECO:0000256" key="1">
    <source>
        <dbReference type="SAM" id="MobiDB-lite"/>
    </source>
</evidence>
<feature type="region of interest" description="Disordered" evidence="1">
    <location>
        <begin position="543"/>
        <end position="563"/>
    </location>
</feature>
<organism evidence="2 3">
    <name type="scientific">Aureobasidium pullulans</name>
    <name type="common">Black yeast</name>
    <name type="synonym">Pullularia pullulans</name>
    <dbReference type="NCBI Taxonomy" id="5580"/>
    <lineage>
        <taxon>Eukaryota</taxon>
        <taxon>Fungi</taxon>
        <taxon>Dikarya</taxon>
        <taxon>Ascomycota</taxon>
        <taxon>Pezizomycotina</taxon>
        <taxon>Dothideomycetes</taxon>
        <taxon>Dothideomycetidae</taxon>
        <taxon>Dothideales</taxon>
        <taxon>Saccotheciaceae</taxon>
        <taxon>Aureobasidium</taxon>
    </lineage>
</organism>
<feature type="compositionally biased region" description="Low complexity" evidence="1">
    <location>
        <begin position="139"/>
        <end position="157"/>
    </location>
</feature>
<sequence>MQNDRRCAFAPLDDDATKRPSTSMTAAIVTRTPLHTLSMTGAQTNGIKRKSLRHLNNDPDEDAPPSKKPKAPSTTTSSRNASQNTVKRAKKGESGPDPRSDAQMLMRSRPAYDEKDDDFTFTRARTRKAKAKTPDVAPEPEFTAAAAAPAEEAQPAQKQPPPVDDNAPIEATQPLRKKPRKTLPTTPEPATRRRSKRLSGNSPVHDQAPVTSKPASESQSQQTNPATPPPAPEIEENVAPAADRSPAVDQGELTIHKKRGPAKIPLPFGETPVLRRNKEMRKLSAEKSRRSSSGMRGRRASSLIEAGSSRVGYIDFNIEEASETEKSDSNHADFDLRRYQNDEHEMHDKNHKFKIEEADWDLSVDTAVPHNQVETNEFYKHISQTLVEPKRMRQLLMWCGHRALPEKSGGGQMDAAETAAMHAARVIQEELLNEFSARNNLSYWYDREDTTPTVLVKKPNPRNIQNAEKLQQLEAELARLQEEKRAWDDLLTSTSPPKDSTTPAETEASSSHMQLDISPTAIDPSLLDPSQADLLQTLLSGISLNSSEPSTTPAPTSTLESTKQRIGTIASTLEFKIDKLADGAHKLEQYRAGAQRLADHVLSVGAEKLEERDKSVREKSSASTGGQVDPLERLRGLSRVLNKRG</sequence>
<gene>
    <name evidence="2" type="ORF">D6D28_07258</name>
</gene>
<dbReference type="Proteomes" id="UP000304951">
    <property type="component" value="Unassembled WGS sequence"/>
</dbReference>
<feature type="compositionally biased region" description="Low complexity" evidence="1">
    <location>
        <begin position="492"/>
        <end position="511"/>
    </location>
</feature>
<feature type="compositionally biased region" description="Low complexity" evidence="1">
    <location>
        <begin position="546"/>
        <end position="561"/>
    </location>
</feature>
<feature type="compositionally biased region" description="Basic and acidic residues" evidence="1">
    <location>
        <begin position="276"/>
        <end position="289"/>
    </location>
</feature>
<dbReference type="PANTHER" id="PTHR14778">
    <property type="entry name" value="KINETOCHORE-ASSOCIATED PROTEIN DSN1 HOMOLOG"/>
    <property type="match status" value="1"/>
</dbReference>
<name>A0A4S8SBE7_AURPU</name>
<feature type="compositionally biased region" description="Polar residues" evidence="1">
    <location>
        <begin position="33"/>
        <end position="46"/>
    </location>
</feature>
<dbReference type="EMBL" id="QZAF01000380">
    <property type="protein sequence ID" value="THV67742.1"/>
    <property type="molecule type" value="Genomic_DNA"/>
</dbReference>
<proteinExistence type="predicted"/>
<feature type="compositionally biased region" description="Basic and acidic residues" evidence="1">
    <location>
        <begin position="608"/>
        <end position="620"/>
    </location>
</feature>
<accession>A0A4S8SBE7</accession>